<proteinExistence type="predicted"/>
<keyword evidence="3" id="KW-0732">Signal</keyword>
<gene>
    <name evidence="4" type="ORF">GTHE00462_LOCUS25588</name>
</gene>
<feature type="compositionally biased region" description="Polar residues" evidence="1">
    <location>
        <begin position="725"/>
        <end position="750"/>
    </location>
</feature>
<feature type="compositionally biased region" description="Basic and acidic residues" evidence="1">
    <location>
        <begin position="424"/>
        <end position="434"/>
    </location>
</feature>
<organism evidence="4">
    <name type="scientific">Guillardia theta</name>
    <name type="common">Cryptophyte</name>
    <name type="synonym">Cryptomonas phi</name>
    <dbReference type="NCBI Taxonomy" id="55529"/>
    <lineage>
        <taxon>Eukaryota</taxon>
        <taxon>Cryptophyceae</taxon>
        <taxon>Pyrenomonadales</taxon>
        <taxon>Geminigeraceae</taxon>
        <taxon>Guillardia</taxon>
    </lineage>
</organism>
<keyword evidence="2" id="KW-1133">Transmembrane helix</keyword>
<feature type="region of interest" description="Disordered" evidence="1">
    <location>
        <begin position="424"/>
        <end position="447"/>
    </location>
</feature>
<evidence type="ECO:0000313" key="4">
    <source>
        <dbReference type="EMBL" id="CAE2318248.1"/>
    </source>
</evidence>
<keyword evidence="2" id="KW-0472">Membrane</keyword>
<evidence type="ECO:0000256" key="2">
    <source>
        <dbReference type="SAM" id="Phobius"/>
    </source>
</evidence>
<feature type="chain" id="PRO_5030985483" description="Letm1 RBD domain-containing protein" evidence="3">
    <location>
        <begin position="24"/>
        <end position="758"/>
    </location>
</feature>
<dbReference type="AlphaFoldDB" id="A0A7S4L884"/>
<protein>
    <recommendedName>
        <fullName evidence="5">Letm1 RBD domain-containing protein</fullName>
    </recommendedName>
</protein>
<name>A0A7S4L884_GUITH</name>
<feature type="region of interest" description="Disordered" evidence="1">
    <location>
        <begin position="724"/>
        <end position="758"/>
    </location>
</feature>
<feature type="signal peptide" evidence="3">
    <location>
        <begin position="1"/>
        <end position="23"/>
    </location>
</feature>
<feature type="region of interest" description="Disordered" evidence="1">
    <location>
        <begin position="102"/>
        <end position="142"/>
    </location>
</feature>
<evidence type="ECO:0008006" key="5">
    <source>
        <dbReference type="Google" id="ProtNLM"/>
    </source>
</evidence>
<keyword evidence="2" id="KW-0812">Transmembrane</keyword>
<sequence length="758" mass="84765">MVRSKIVLCLLLFSFFSTHQVNSFVVSFRPSVFNAGQHVQNPSALQLQVLSRTPASGMATGNGGPSIDPLLKELFSSHRRHGRCSLRSAGRENVEEVNQGISLPVEESGGGGKEPGSVHSSSSAQIHEMKLPKASESQPSQISLLRKPTPRLQKLRDLLFKKDVMETLTSAEFALKLDTSGLFANTVGMEANGVRTRTTIDYDRIFRRLGACFTAIDMYGAGRISMTEAELLSLRDRLLDMQEQVARRVEAGFAESSRSNIENSNVDAQSETGRDNEGASTYISQAKEWLDSMRSFDVSSIGGVLQAAIEGRAKEVADNVRRKEEELKPVLQAFVREDGSLDFDFGTRDEVTRMGKELWARLNGVPPGEEAAARNLTALKDALLNDPVGLELEAKVVQAQDDLIIAEERRDSLYRSLQRLREGGELHEDAEKPNRNQKRKSSTRSDPKAFNEALAALISEIRDWEARVQRAEQFLALQELQLDMERICIYLTYEIEQSEEVQEQQKLAVAEFGLLDAQVVTLDQLSETVQDRNATNIYDSLGEEDSVGEEEHGGIASQETFMLDDVVRKSFIDSNELSVVANDVADLARRLGLDEILDEGLPLVPKFSFSFQDVGRKFADGARFYVEGSKLLGTDVQYAVRLIIKAALGDTLQPREVRTLRRTAKDLITFIPFIIILLIPLSPVGHVLVFSFIQRFFPDFFPTPYTDRRQNLMRIYQSVELVMPDTSSGKPSNRISSSTVRRNRGGTTTQMRRERMKR</sequence>
<evidence type="ECO:0000256" key="3">
    <source>
        <dbReference type="SAM" id="SignalP"/>
    </source>
</evidence>
<feature type="transmembrane region" description="Helical" evidence="2">
    <location>
        <begin position="667"/>
        <end position="693"/>
    </location>
</feature>
<dbReference type="EMBL" id="HBKN01032898">
    <property type="protein sequence ID" value="CAE2318248.1"/>
    <property type="molecule type" value="Transcribed_RNA"/>
</dbReference>
<reference evidence="4" key="1">
    <citation type="submission" date="2021-01" db="EMBL/GenBank/DDBJ databases">
        <authorList>
            <person name="Corre E."/>
            <person name="Pelletier E."/>
            <person name="Niang G."/>
            <person name="Scheremetjew M."/>
            <person name="Finn R."/>
            <person name="Kale V."/>
            <person name="Holt S."/>
            <person name="Cochrane G."/>
            <person name="Meng A."/>
            <person name="Brown T."/>
            <person name="Cohen L."/>
        </authorList>
    </citation>
    <scope>NUCLEOTIDE SEQUENCE</scope>
    <source>
        <strain evidence="4">CCMP 2712</strain>
    </source>
</reference>
<evidence type="ECO:0000256" key="1">
    <source>
        <dbReference type="SAM" id="MobiDB-lite"/>
    </source>
</evidence>
<accession>A0A7S4L884</accession>